<dbReference type="Pfam" id="PF13565">
    <property type="entry name" value="HTH_32"/>
    <property type="match status" value="1"/>
</dbReference>
<dbReference type="InterPro" id="IPR036388">
    <property type="entry name" value="WH-like_DNA-bd_sf"/>
</dbReference>
<dbReference type="PANTHER" id="PTHR46889:SF4">
    <property type="entry name" value="TRANSPOSASE INSO FOR INSERTION SEQUENCE ELEMENT IS911B-RELATED"/>
    <property type="match status" value="1"/>
</dbReference>
<dbReference type="InterPro" id="IPR001584">
    <property type="entry name" value="Integrase_cat-core"/>
</dbReference>
<dbReference type="GO" id="GO:0015074">
    <property type="term" value="P:DNA integration"/>
    <property type="evidence" value="ECO:0007669"/>
    <property type="project" value="InterPro"/>
</dbReference>
<evidence type="ECO:0000313" key="3">
    <source>
        <dbReference type="Proteomes" id="UP000238916"/>
    </source>
</evidence>
<organism evidence="2 3">
    <name type="scientific">Candidatus Desulfosporosinus infrequens</name>
    <dbReference type="NCBI Taxonomy" id="2043169"/>
    <lineage>
        <taxon>Bacteria</taxon>
        <taxon>Bacillati</taxon>
        <taxon>Bacillota</taxon>
        <taxon>Clostridia</taxon>
        <taxon>Eubacteriales</taxon>
        <taxon>Desulfitobacteriaceae</taxon>
        <taxon>Desulfosporosinus</taxon>
    </lineage>
</organism>
<dbReference type="PROSITE" id="PS50994">
    <property type="entry name" value="INTEGRASE"/>
    <property type="match status" value="1"/>
</dbReference>
<dbReference type="Gene3D" id="1.10.10.10">
    <property type="entry name" value="Winged helix-like DNA-binding domain superfamily/Winged helix DNA-binding domain"/>
    <property type="match status" value="1"/>
</dbReference>
<protein>
    <submittedName>
        <fullName evidence="2">Helix-turn-helix, Fis-type protein</fullName>
    </submittedName>
</protein>
<accession>A0A2U3LD55</accession>
<dbReference type="InterPro" id="IPR050900">
    <property type="entry name" value="Transposase_IS3/IS150/IS904"/>
</dbReference>
<dbReference type="Pfam" id="PF00665">
    <property type="entry name" value="rve"/>
    <property type="match status" value="1"/>
</dbReference>
<dbReference type="PANTHER" id="PTHR46889">
    <property type="entry name" value="TRANSPOSASE INSF FOR INSERTION SEQUENCE IS3B-RELATED"/>
    <property type="match status" value="1"/>
</dbReference>
<dbReference type="InterPro" id="IPR009057">
    <property type="entry name" value="Homeodomain-like_sf"/>
</dbReference>
<feature type="domain" description="Integrase catalytic" evidence="1">
    <location>
        <begin position="113"/>
        <end position="295"/>
    </location>
</feature>
<dbReference type="InterPro" id="IPR036397">
    <property type="entry name" value="RNaseH_sf"/>
</dbReference>
<dbReference type="EMBL" id="OMOF01000403">
    <property type="protein sequence ID" value="SPF49812.1"/>
    <property type="molecule type" value="Genomic_DNA"/>
</dbReference>
<reference evidence="3" key="1">
    <citation type="submission" date="2018-02" db="EMBL/GenBank/DDBJ databases">
        <authorList>
            <person name="Hausmann B."/>
        </authorList>
    </citation>
    <scope>NUCLEOTIDE SEQUENCE [LARGE SCALE GENOMIC DNA]</scope>
    <source>
        <strain evidence="3">Peat soil MAG SbF1</strain>
    </source>
</reference>
<evidence type="ECO:0000259" key="1">
    <source>
        <dbReference type="PROSITE" id="PS50994"/>
    </source>
</evidence>
<dbReference type="Gene3D" id="3.30.420.10">
    <property type="entry name" value="Ribonuclease H-like superfamily/Ribonuclease H"/>
    <property type="match status" value="1"/>
</dbReference>
<dbReference type="Proteomes" id="UP000238916">
    <property type="component" value="Unassembled WGS sequence"/>
</dbReference>
<dbReference type="InterPro" id="IPR012337">
    <property type="entry name" value="RNaseH-like_sf"/>
</dbReference>
<gene>
    <name evidence="2" type="ORF">SBF1_4610001</name>
</gene>
<dbReference type="SUPFAM" id="SSF53098">
    <property type="entry name" value="Ribonuclease H-like"/>
    <property type="match status" value="1"/>
</dbReference>
<name>A0A2U3LD55_9FIRM</name>
<proteinExistence type="predicted"/>
<dbReference type="AlphaFoldDB" id="A0A2U3LD55"/>
<sequence>MRVAPSEKQEIIRIVERSELGVNRTLKELGIHKSTFYKWYRVYEEKGMEGLLPQKKTRQQWNSIPESQKQLVVEVALDHPVLSPRELSVKITDEQKIFISESSVYRILKLRNLITTPAYILMSASNEFKKKTRFVHELWQTDFTYFKILGWGWYYLSTILDDYSRYIIYWELCKTMAVQDVERSVDRALDIAGLQSGQRPKLLSDHGSCYIAAEFKEYLLSKGVKPIHGKINHPQTQGKIERYHRSMKNIVNLDHYYCPDELIEAVGNFVNYYNYKRYHESLENVTPADVYWGKKEQILRRREKIKIQNMRLRRALYATEKLNNI</sequence>
<evidence type="ECO:0000313" key="2">
    <source>
        <dbReference type="EMBL" id="SPF49812.1"/>
    </source>
</evidence>
<dbReference type="SUPFAM" id="SSF46689">
    <property type="entry name" value="Homeodomain-like"/>
    <property type="match status" value="1"/>
</dbReference>
<dbReference type="GO" id="GO:0003676">
    <property type="term" value="F:nucleic acid binding"/>
    <property type="evidence" value="ECO:0007669"/>
    <property type="project" value="InterPro"/>
</dbReference>